<dbReference type="AlphaFoldDB" id="X0SFF4"/>
<organism evidence="1">
    <name type="scientific">marine sediment metagenome</name>
    <dbReference type="NCBI Taxonomy" id="412755"/>
    <lineage>
        <taxon>unclassified sequences</taxon>
        <taxon>metagenomes</taxon>
        <taxon>ecological metagenomes</taxon>
    </lineage>
</organism>
<dbReference type="InterPro" id="IPR010982">
    <property type="entry name" value="Lambda_DNA-bd_dom_sf"/>
</dbReference>
<name>X0SFF4_9ZZZZ</name>
<dbReference type="PANTHER" id="PTHR34475:SF1">
    <property type="entry name" value="CYTOSKELETON PROTEIN RODZ"/>
    <property type="match status" value="1"/>
</dbReference>
<dbReference type="Pfam" id="PF13413">
    <property type="entry name" value="HTH_25"/>
    <property type="match status" value="1"/>
</dbReference>
<gene>
    <name evidence="1" type="ORF">S01H1_16200</name>
</gene>
<feature type="non-terminal residue" evidence="1">
    <location>
        <position position="91"/>
    </location>
</feature>
<dbReference type="Gene3D" id="1.10.260.40">
    <property type="entry name" value="lambda repressor-like DNA-binding domains"/>
    <property type="match status" value="1"/>
</dbReference>
<sequence length="91" mass="10107">METLGVWLCQTREARGNTLREAETATRIRVRFLEALEAGDFVVFPGGEVQIHGFLRIYARYLGLPPDEVLARYNTEIGGVEAVLPGTPAEM</sequence>
<reference evidence="1" key="1">
    <citation type="journal article" date="2014" name="Front. Microbiol.">
        <title>High frequency of phylogenetically diverse reductive dehalogenase-homologous genes in deep subseafloor sedimentary metagenomes.</title>
        <authorList>
            <person name="Kawai M."/>
            <person name="Futagami T."/>
            <person name="Toyoda A."/>
            <person name="Takaki Y."/>
            <person name="Nishi S."/>
            <person name="Hori S."/>
            <person name="Arai W."/>
            <person name="Tsubouchi T."/>
            <person name="Morono Y."/>
            <person name="Uchiyama I."/>
            <person name="Ito T."/>
            <person name="Fujiyama A."/>
            <person name="Inagaki F."/>
            <person name="Takami H."/>
        </authorList>
    </citation>
    <scope>NUCLEOTIDE SEQUENCE</scope>
    <source>
        <strain evidence="1">Expedition CK06-06</strain>
    </source>
</reference>
<dbReference type="EMBL" id="BARS01008506">
    <property type="protein sequence ID" value="GAF79773.1"/>
    <property type="molecule type" value="Genomic_DNA"/>
</dbReference>
<protein>
    <recommendedName>
        <fullName evidence="2">DUF4115 domain-containing protein</fullName>
    </recommendedName>
</protein>
<dbReference type="PANTHER" id="PTHR34475">
    <property type="match status" value="1"/>
</dbReference>
<dbReference type="InterPro" id="IPR050400">
    <property type="entry name" value="Bact_Cytoskel_RodZ"/>
</dbReference>
<dbReference type="GO" id="GO:0003677">
    <property type="term" value="F:DNA binding"/>
    <property type="evidence" value="ECO:0007669"/>
    <property type="project" value="InterPro"/>
</dbReference>
<comment type="caution">
    <text evidence="1">The sequence shown here is derived from an EMBL/GenBank/DDBJ whole genome shotgun (WGS) entry which is preliminary data.</text>
</comment>
<proteinExistence type="predicted"/>
<evidence type="ECO:0008006" key="2">
    <source>
        <dbReference type="Google" id="ProtNLM"/>
    </source>
</evidence>
<accession>X0SFF4</accession>
<evidence type="ECO:0000313" key="1">
    <source>
        <dbReference type="EMBL" id="GAF79773.1"/>
    </source>
</evidence>